<keyword evidence="2" id="KW-1185">Reference proteome</keyword>
<dbReference type="EMBL" id="JAKRRX010000048">
    <property type="protein sequence ID" value="MCW8334175.1"/>
    <property type="molecule type" value="Genomic_DNA"/>
</dbReference>
<gene>
    <name evidence="1" type="ORF">MD483_10100</name>
</gene>
<sequence length="314" mass="34162">MPKENPAEWWQRSATEQSAQENVRYYQAATDMEVTEPVAGSSTVSAEESLPRLVPQSFSQAPSYDPFVNLTEDELNFLDSLVDDMDTTENNVAAAPVPEDADFMFSEADMEVLANVADELLAAISPDVEVVEEVVNVLSFSEADMIAHRNKYFPSAPNTAASYSQDSSSLPTLPMGRGLADCGQHASGSNGGAYFVGTVALDNSVSPLNCVSPRAFQRTFALTRDQFVASTTPARAQGIAFLIEATGAFHYGRLNPDGSVSQTDANFFGLLNSEREGIQRSTMDVVTLENKEAFALYCDMIYGEAGVYFYVYFN</sequence>
<reference evidence="1" key="1">
    <citation type="submission" date="2022-02" db="EMBL/GenBank/DDBJ databases">
        <title>Vibrio sp. nov., a new bacterium isolated from Bohai sea, China.</title>
        <authorList>
            <person name="Yuan Y."/>
        </authorList>
    </citation>
    <scope>NUCLEOTIDE SEQUENCE</scope>
    <source>
        <strain evidence="1">DBSS07</strain>
    </source>
</reference>
<proteinExistence type="predicted"/>
<name>A0A9X3CG45_9VIBR</name>
<protein>
    <submittedName>
        <fullName evidence="1">Uncharacterized protein</fullName>
    </submittedName>
</protein>
<evidence type="ECO:0000313" key="2">
    <source>
        <dbReference type="Proteomes" id="UP001155586"/>
    </source>
</evidence>
<dbReference type="Proteomes" id="UP001155586">
    <property type="component" value="Unassembled WGS sequence"/>
</dbReference>
<accession>A0A9X3CG45</accession>
<dbReference type="RefSeq" id="WP_265687568.1">
    <property type="nucleotide sequence ID" value="NZ_JAKRRX010000048.1"/>
</dbReference>
<evidence type="ECO:0000313" key="1">
    <source>
        <dbReference type="EMBL" id="MCW8334175.1"/>
    </source>
</evidence>
<organism evidence="1 2">
    <name type="scientific">Vibrio paucivorans</name>
    <dbReference type="NCBI Taxonomy" id="2829489"/>
    <lineage>
        <taxon>Bacteria</taxon>
        <taxon>Pseudomonadati</taxon>
        <taxon>Pseudomonadota</taxon>
        <taxon>Gammaproteobacteria</taxon>
        <taxon>Vibrionales</taxon>
        <taxon>Vibrionaceae</taxon>
        <taxon>Vibrio</taxon>
    </lineage>
</organism>
<comment type="caution">
    <text evidence="1">The sequence shown here is derived from an EMBL/GenBank/DDBJ whole genome shotgun (WGS) entry which is preliminary data.</text>
</comment>
<dbReference type="AlphaFoldDB" id="A0A9X3CG45"/>